<accession>A0AAE3VX29</accession>
<evidence type="ECO:0000256" key="1">
    <source>
        <dbReference type="SAM" id="MobiDB-lite"/>
    </source>
</evidence>
<keyword evidence="3" id="KW-1185">Reference proteome</keyword>
<feature type="compositionally biased region" description="Basic residues" evidence="1">
    <location>
        <begin position="485"/>
        <end position="494"/>
    </location>
</feature>
<dbReference type="RefSeq" id="WP_307236729.1">
    <property type="nucleotide sequence ID" value="NZ_JAUSUZ010000001.1"/>
</dbReference>
<dbReference type="Proteomes" id="UP001240236">
    <property type="component" value="Unassembled WGS sequence"/>
</dbReference>
<gene>
    <name evidence="2" type="ORF">J2S42_001551</name>
</gene>
<dbReference type="AlphaFoldDB" id="A0AAE3VX29"/>
<name>A0AAE3VX29_9ACTN</name>
<proteinExistence type="predicted"/>
<feature type="region of interest" description="Disordered" evidence="1">
    <location>
        <begin position="377"/>
        <end position="494"/>
    </location>
</feature>
<comment type="caution">
    <text evidence="2">The sequence shown here is derived from an EMBL/GenBank/DDBJ whole genome shotgun (WGS) entry which is preliminary data.</text>
</comment>
<sequence length="494" mass="50863">MTHPMLDVVCRDGMFLPIPGGVYFHPGQTRASVDLMALVKAMNAPASAAYPLAVGMVVTGTDAGWDPARLTPPTVDEIWDRFGGGPAPEDVPAALLSAPGSAALIRTSGRAGAPLTWIFVDGGMLWSAGTELTPAPARLLDAVRAPGAAVAFLPPPADPAITTGSVLDGPPQIMIFSDDPPMPDAVGPLRARMRRDAPVHPVFGPDWFGVRTQAPAPAFARPPGDVDPAGADAFFRRLDLAARTGPVSLDDLPATGAVLRNAAGQQMPLHVPMIWTGSPISPDNPVAAAFMAGAAQQARAVAGAGYFTTLWVTEPPTGAGLAWAREHGIRLISVWDVYHAANPVDDEFLIRLAEHTVDGFAAAADILRWRIIAGPGHAGRAAGRGRGRAAGRAGGVAAHARAGPGRGVPPGEPGAAARPGRGRRAGPAGRGAPGRHPARRVPDRARGGVPGRWPAPGVRPATGRHVRAGRGAAVDGGPRTGAGHGRLRLRAGRW</sequence>
<reference evidence="2 3" key="1">
    <citation type="submission" date="2023-07" db="EMBL/GenBank/DDBJ databases">
        <title>Sequencing the genomes of 1000 actinobacteria strains.</title>
        <authorList>
            <person name="Klenk H.-P."/>
        </authorList>
    </citation>
    <scope>NUCLEOTIDE SEQUENCE [LARGE SCALE GENOMIC DNA]</scope>
    <source>
        <strain evidence="2 3">DSM 44709</strain>
    </source>
</reference>
<protein>
    <submittedName>
        <fullName evidence="2">Uncharacterized protein</fullName>
    </submittedName>
</protein>
<dbReference type="EMBL" id="JAUSUZ010000001">
    <property type="protein sequence ID" value="MDQ0364882.1"/>
    <property type="molecule type" value="Genomic_DNA"/>
</dbReference>
<evidence type="ECO:0000313" key="3">
    <source>
        <dbReference type="Proteomes" id="UP001240236"/>
    </source>
</evidence>
<organism evidence="2 3">
    <name type="scientific">Catenuloplanes indicus</name>
    <dbReference type="NCBI Taxonomy" id="137267"/>
    <lineage>
        <taxon>Bacteria</taxon>
        <taxon>Bacillati</taxon>
        <taxon>Actinomycetota</taxon>
        <taxon>Actinomycetes</taxon>
        <taxon>Micromonosporales</taxon>
        <taxon>Micromonosporaceae</taxon>
        <taxon>Catenuloplanes</taxon>
    </lineage>
</organism>
<evidence type="ECO:0000313" key="2">
    <source>
        <dbReference type="EMBL" id="MDQ0364882.1"/>
    </source>
</evidence>